<evidence type="ECO:0000256" key="4">
    <source>
        <dbReference type="PROSITE-ProRule" id="PRU01161"/>
    </source>
</evidence>
<dbReference type="SUPFAM" id="SSF52151">
    <property type="entry name" value="FabD/lysophospholipase-like"/>
    <property type="match status" value="1"/>
</dbReference>
<dbReference type="PANTHER" id="PTHR14226">
    <property type="entry name" value="NEUROPATHY TARGET ESTERASE/SWISS CHEESE D.MELANOGASTER"/>
    <property type="match status" value="1"/>
</dbReference>
<evidence type="ECO:0000256" key="1">
    <source>
        <dbReference type="ARBA" id="ARBA00022801"/>
    </source>
</evidence>
<evidence type="ECO:0000313" key="8">
    <source>
        <dbReference type="Proteomes" id="UP000426027"/>
    </source>
</evidence>
<dbReference type="AlphaFoldDB" id="A0A6I6H159"/>
<dbReference type="EMBL" id="CP046566">
    <property type="protein sequence ID" value="QGW28391.1"/>
    <property type="molecule type" value="Genomic_DNA"/>
</dbReference>
<accession>A0A6I6H159</accession>
<dbReference type="RefSeq" id="WP_157478747.1">
    <property type="nucleotide sequence ID" value="NZ_CP046566.1"/>
</dbReference>
<feature type="short sequence motif" description="DGA/G" evidence="4">
    <location>
        <begin position="210"/>
        <end position="212"/>
    </location>
</feature>
<dbReference type="InterPro" id="IPR043864">
    <property type="entry name" value="Omp85-like_dom"/>
</dbReference>
<dbReference type="GO" id="GO:0016787">
    <property type="term" value="F:hydrolase activity"/>
    <property type="evidence" value="ECO:0007669"/>
    <property type="project" value="UniProtKB-UniRule"/>
</dbReference>
<dbReference type="GO" id="GO:0016042">
    <property type="term" value="P:lipid catabolic process"/>
    <property type="evidence" value="ECO:0007669"/>
    <property type="project" value="UniProtKB-UniRule"/>
</dbReference>
<organism evidence="7 8">
    <name type="scientific">Phnomibacter ginsenosidimutans</name>
    <dbReference type="NCBI Taxonomy" id="2676868"/>
    <lineage>
        <taxon>Bacteria</taxon>
        <taxon>Pseudomonadati</taxon>
        <taxon>Bacteroidota</taxon>
        <taxon>Chitinophagia</taxon>
        <taxon>Chitinophagales</taxon>
        <taxon>Chitinophagaceae</taxon>
        <taxon>Phnomibacter</taxon>
    </lineage>
</organism>
<evidence type="ECO:0000256" key="2">
    <source>
        <dbReference type="ARBA" id="ARBA00022963"/>
    </source>
</evidence>
<feature type="short sequence motif" description="GXGXXG" evidence="4">
    <location>
        <begin position="37"/>
        <end position="42"/>
    </location>
</feature>
<evidence type="ECO:0000256" key="3">
    <source>
        <dbReference type="ARBA" id="ARBA00023098"/>
    </source>
</evidence>
<gene>
    <name evidence="7" type="ORF">GLV81_10050</name>
</gene>
<evidence type="ECO:0000313" key="7">
    <source>
        <dbReference type="EMBL" id="QGW28391.1"/>
    </source>
</evidence>
<dbReference type="PROSITE" id="PS51635">
    <property type="entry name" value="PNPLA"/>
    <property type="match status" value="1"/>
</dbReference>
<evidence type="ECO:0000259" key="6">
    <source>
        <dbReference type="PROSITE" id="PS51635"/>
    </source>
</evidence>
<feature type="short sequence motif" description="GXSXG" evidence="4">
    <location>
        <begin position="64"/>
        <end position="68"/>
    </location>
</feature>
<dbReference type="InterPro" id="IPR050301">
    <property type="entry name" value="NTE"/>
</dbReference>
<dbReference type="CDD" id="cd07205">
    <property type="entry name" value="Pat_PNPLA6_PNPLA7_NTE1_like"/>
    <property type="match status" value="1"/>
</dbReference>
<dbReference type="InterPro" id="IPR016035">
    <property type="entry name" value="Acyl_Trfase/lysoPLipase"/>
</dbReference>
<keyword evidence="1 4" id="KW-0378">Hydrolase</keyword>
<name>A0A6I6H159_9BACT</name>
<dbReference type="Gene3D" id="3.40.1090.10">
    <property type="entry name" value="Cytosolic phospholipase A2 catalytic domain"/>
    <property type="match status" value="2"/>
</dbReference>
<keyword evidence="3 4" id="KW-0443">Lipid metabolism</keyword>
<keyword evidence="2 4" id="KW-0442">Lipid degradation</keyword>
<evidence type="ECO:0000256" key="5">
    <source>
        <dbReference type="SAM" id="SignalP"/>
    </source>
</evidence>
<dbReference type="KEGG" id="fls:GLV81_10050"/>
<protein>
    <recommendedName>
        <fullName evidence="6">PNPLA domain-containing protein</fullName>
    </recommendedName>
</protein>
<proteinExistence type="predicted"/>
<dbReference type="InterPro" id="IPR002641">
    <property type="entry name" value="PNPLA_dom"/>
</dbReference>
<feature type="active site" description="Proton acceptor" evidence="4">
    <location>
        <position position="210"/>
    </location>
</feature>
<feature type="signal peptide" evidence="5">
    <location>
        <begin position="1"/>
        <end position="24"/>
    </location>
</feature>
<sequence length="749" mass="83373">MQPILRKAMLLLTTLLCVTHYSFAQHKNHGIGLTLSGGGAKGLAHIGILKAIDSAGLNINYLTGTSMGSIVGGLYAAGYSADSIEKIARSIHWEDLLSNSIPMNLYTMEEKSEFGKYAIEMPFTKGSIGLPSGFLESQELWLTLEKYFFPVAATHDFKKLSIPFTCVAVDLLSTEPVAHTSGSIVNAIRSSMAIPGAFSPVDIKGRRYVDGGIIRNLPVQECINLGAKYMIGVSVSAPVQSLDELNSAVQVLSQVMFLNEAKDSREQAQLCQSFISVPMGTYNSASFSSAEDIIELGITEGRKYYPLFKHLADSLKAIDANYSFRKNRLPNVSAYKIAAVKVEGLGKHAVETFLRQIEGRNEQSINYSKLQNNTRDAFAYRMYKSIVYDVEPTKDSSYVLQYKVKPESSTMLKVGLSENSFTRFAVNLNLTTRNQLLPSSRTMVSLNIGDNFRGLFEHLQMFGYRQPWSNRLQVYTEFQDLPAYNDLRRIGLYKYKYVSIDDRFQLSAKRKSAGGFGMQWESIVAKPQIETGTYFDGRNNYFQAYAFWQYNNLIKPLYADKGTIAEFKLGYVFALQPRIKAFNNGQLIGDVNPSLFTYGNYPRLTANLQSTAQMSKRWSWVTKMQAGVNFSKNISLLNEFVAGGITNTMRNQIQFAGLREGELDSESLVAVHTGPQVRPFGSFYLSINGAIAHFDFVQKTSQTVKAGWLYGTAITAAYLTPIGPAELSVMASSKSEGLRLYFNFGVPFK</sequence>
<feature type="domain" description="PNPLA" evidence="6">
    <location>
        <begin position="33"/>
        <end position="223"/>
    </location>
</feature>
<keyword evidence="8" id="KW-1185">Reference proteome</keyword>
<dbReference type="Pfam" id="PF01734">
    <property type="entry name" value="Patatin"/>
    <property type="match status" value="1"/>
</dbReference>
<feature type="chain" id="PRO_5026175409" description="PNPLA domain-containing protein" evidence="5">
    <location>
        <begin position="25"/>
        <end position="749"/>
    </location>
</feature>
<dbReference type="Pfam" id="PF19143">
    <property type="entry name" value="Omp85_2"/>
    <property type="match status" value="1"/>
</dbReference>
<reference evidence="7 8" key="1">
    <citation type="submission" date="2019-11" db="EMBL/GenBank/DDBJ databases">
        <authorList>
            <person name="Im W.T."/>
        </authorList>
    </citation>
    <scope>NUCLEOTIDE SEQUENCE [LARGE SCALE GENOMIC DNA]</scope>
    <source>
        <strain evidence="7 8">SB-02</strain>
    </source>
</reference>
<keyword evidence="5" id="KW-0732">Signal</keyword>
<dbReference type="Proteomes" id="UP000426027">
    <property type="component" value="Chromosome"/>
</dbReference>
<dbReference type="PANTHER" id="PTHR14226:SF76">
    <property type="entry name" value="NTE FAMILY PROTEIN RSSA"/>
    <property type="match status" value="1"/>
</dbReference>
<feature type="active site" description="Nucleophile" evidence="4">
    <location>
        <position position="66"/>
    </location>
</feature>